<dbReference type="EMBL" id="JACXVP010000142">
    <property type="protein sequence ID" value="KAG5568383.1"/>
    <property type="molecule type" value="Genomic_DNA"/>
</dbReference>
<dbReference type="PANTHER" id="PTHR31286:SF164">
    <property type="entry name" value="ZINC FINGER, CCHC-TYPE"/>
    <property type="match status" value="1"/>
</dbReference>
<name>A0A9J5VZ82_SOLCO</name>
<accession>A0A9J5VZ82</accession>
<reference evidence="2" key="1">
    <citation type="submission" date="2020-09" db="EMBL/GenBank/DDBJ databases">
        <title>De no assembly of potato wild relative species, Solanum commersonii.</title>
        <authorList>
            <person name="Cho K."/>
        </authorList>
    </citation>
    <scope>NUCLEOTIDE SEQUENCE</scope>
    <source>
        <strain evidence="2">LZ3.2</strain>
        <tissue evidence="2">Leaf</tissue>
    </source>
</reference>
<evidence type="ECO:0008006" key="4">
    <source>
        <dbReference type="Google" id="ProtNLM"/>
    </source>
</evidence>
<gene>
    <name evidence="2" type="ORF">H5410_064603</name>
</gene>
<sequence>LSTGFCAPPHTIPPDLKKSPQPPILTQTIIEKTQHNNLMKGANTSYAGALNQNSMSQIKGKIKLPSRQHEFVDGKPVVIFTKEEQELLATTYKWTFVVKIGVEDLKHIFIDVDNEEDYNTINSKNFINLSEDNNMKIQKIVSPIGTSIVMDKATLSKTRPTTTKVRVEIDFTKTVVHEVAVEIRNSTGEIDVFNQKIEYETIPLFYFHCKIQGHFNETCKVLHLELPNHIRNEDISKDAGRQRKNMQHSQHNKNMAGKNNLTNTHTKTSYQQTTSNNGILENPEDYKVVAS</sequence>
<dbReference type="InterPro" id="IPR040256">
    <property type="entry name" value="At4g02000-like"/>
</dbReference>
<evidence type="ECO:0000313" key="3">
    <source>
        <dbReference type="Proteomes" id="UP000824120"/>
    </source>
</evidence>
<feature type="region of interest" description="Disordered" evidence="1">
    <location>
        <begin position="233"/>
        <end position="263"/>
    </location>
</feature>
<dbReference type="OrthoDB" id="1295621at2759"/>
<comment type="caution">
    <text evidence="2">The sequence shown here is derived from an EMBL/GenBank/DDBJ whole genome shotgun (WGS) entry which is preliminary data.</text>
</comment>
<evidence type="ECO:0000313" key="2">
    <source>
        <dbReference type="EMBL" id="KAG5568383.1"/>
    </source>
</evidence>
<feature type="compositionally biased region" description="Polar residues" evidence="1">
    <location>
        <begin position="247"/>
        <end position="263"/>
    </location>
</feature>
<organism evidence="2 3">
    <name type="scientific">Solanum commersonii</name>
    <name type="common">Commerson's wild potato</name>
    <name type="synonym">Commerson's nightshade</name>
    <dbReference type="NCBI Taxonomy" id="4109"/>
    <lineage>
        <taxon>Eukaryota</taxon>
        <taxon>Viridiplantae</taxon>
        <taxon>Streptophyta</taxon>
        <taxon>Embryophyta</taxon>
        <taxon>Tracheophyta</taxon>
        <taxon>Spermatophyta</taxon>
        <taxon>Magnoliopsida</taxon>
        <taxon>eudicotyledons</taxon>
        <taxon>Gunneridae</taxon>
        <taxon>Pentapetalae</taxon>
        <taxon>asterids</taxon>
        <taxon>lamiids</taxon>
        <taxon>Solanales</taxon>
        <taxon>Solanaceae</taxon>
        <taxon>Solanoideae</taxon>
        <taxon>Solaneae</taxon>
        <taxon>Solanum</taxon>
    </lineage>
</organism>
<keyword evidence="3" id="KW-1185">Reference proteome</keyword>
<protein>
    <recommendedName>
        <fullName evidence="4">DUF4283 domain-containing protein</fullName>
    </recommendedName>
</protein>
<feature type="region of interest" description="Disordered" evidence="1">
    <location>
        <begin position="1"/>
        <end position="22"/>
    </location>
</feature>
<proteinExistence type="predicted"/>
<dbReference type="AlphaFoldDB" id="A0A9J5VZ82"/>
<feature type="non-terminal residue" evidence="2">
    <location>
        <position position="291"/>
    </location>
</feature>
<dbReference type="Proteomes" id="UP000824120">
    <property type="component" value="Unassembled WGS sequence"/>
</dbReference>
<dbReference type="PANTHER" id="PTHR31286">
    <property type="entry name" value="GLYCINE-RICH CELL WALL STRUCTURAL PROTEIN 1.8-LIKE"/>
    <property type="match status" value="1"/>
</dbReference>
<evidence type="ECO:0000256" key="1">
    <source>
        <dbReference type="SAM" id="MobiDB-lite"/>
    </source>
</evidence>